<feature type="domain" description="ABC transporter" evidence="7">
    <location>
        <begin position="1"/>
        <end position="207"/>
    </location>
</feature>
<dbReference type="Gene3D" id="3.40.50.300">
    <property type="entry name" value="P-loop containing nucleotide triphosphate hydrolases"/>
    <property type="match status" value="1"/>
</dbReference>
<gene>
    <name evidence="8" type="ORF">IPJ89_02165</name>
</gene>
<keyword evidence="2" id="KW-0813">Transport</keyword>
<dbReference type="InterPro" id="IPR017871">
    <property type="entry name" value="ABC_transporter-like_CS"/>
</dbReference>
<evidence type="ECO:0000313" key="8">
    <source>
        <dbReference type="EMBL" id="QQR93025.1"/>
    </source>
</evidence>
<evidence type="ECO:0000259" key="7">
    <source>
        <dbReference type="PROSITE" id="PS50893"/>
    </source>
</evidence>
<dbReference type="Proteomes" id="UP000596004">
    <property type="component" value="Chromosome"/>
</dbReference>
<dbReference type="InterPro" id="IPR027417">
    <property type="entry name" value="P-loop_NTPase"/>
</dbReference>
<comment type="subcellular location">
    <subcellularLocation>
        <location evidence="1">Cell membrane</location>
        <topology evidence="1">Peripheral membrane protein</topology>
    </subcellularLocation>
</comment>
<evidence type="ECO:0000256" key="2">
    <source>
        <dbReference type="ARBA" id="ARBA00022448"/>
    </source>
</evidence>
<evidence type="ECO:0000256" key="4">
    <source>
        <dbReference type="ARBA" id="ARBA00022741"/>
    </source>
</evidence>
<keyword evidence="5 8" id="KW-0067">ATP-binding</keyword>
<dbReference type="PROSITE" id="PS00211">
    <property type="entry name" value="ABC_TRANSPORTER_1"/>
    <property type="match status" value="1"/>
</dbReference>
<dbReference type="GO" id="GO:0005524">
    <property type="term" value="F:ATP binding"/>
    <property type="evidence" value="ECO:0007669"/>
    <property type="project" value="UniProtKB-KW"/>
</dbReference>
<organism evidence="8">
    <name type="scientific">Candidatus Iainarchaeum sp</name>
    <dbReference type="NCBI Taxonomy" id="3101447"/>
    <lineage>
        <taxon>Archaea</taxon>
        <taxon>Candidatus Iainarchaeota</taxon>
        <taxon>Candidatus Iainarchaeia</taxon>
        <taxon>Candidatus Iainarchaeales</taxon>
        <taxon>Candidatus Iainarchaeaceae</taxon>
        <taxon>Candidatus Iainarchaeum</taxon>
    </lineage>
</organism>
<sequence length="218" mass="24822">MNVHFDKPVLKDIFLTVKKGEFVSIVGKSGVGKSTLLHVLAGIHKGDGSLRTPSKVGFAFQNHSLFPWMTVNENLSFGLDEYQDNEVQEWVKLLELEGKENHYPMQLSGGQQQRVALGRALATNPALLLLDEPFSSLDTHTRQRMQEWMMDFIQKIDTTTVLVTHDVEEAILLSDRVLVMKDGTLEKEFVVPFARPRNADIRYSEPFQKLKKEIFASY</sequence>
<keyword evidence="3" id="KW-1003">Cell membrane</keyword>
<proteinExistence type="predicted"/>
<keyword evidence="6" id="KW-0472">Membrane</keyword>
<dbReference type="GO" id="GO:0016887">
    <property type="term" value="F:ATP hydrolysis activity"/>
    <property type="evidence" value="ECO:0007669"/>
    <property type="project" value="InterPro"/>
</dbReference>
<dbReference type="EMBL" id="CP064981">
    <property type="protein sequence ID" value="QQR93025.1"/>
    <property type="molecule type" value="Genomic_DNA"/>
</dbReference>
<protein>
    <submittedName>
        <fullName evidence="8">ABC transporter ATP-binding protein</fullName>
    </submittedName>
</protein>
<dbReference type="PANTHER" id="PTHR42788">
    <property type="entry name" value="TAURINE IMPORT ATP-BINDING PROTEIN-RELATED"/>
    <property type="match status" value="1"/>
</dbReference>
<name>A0A7T9DKJ8_9ARCH</name>
<dbReference type="PROSITE" id="PS50893">
    <property type="entry name" value="ABC_TRANSPORTER_2"/>
    <property type="match status" value="1"/>
</dbReference>
<dbReference type="InterPro" id="IPR050166">
    <property type="entry name" value="ABC_transporter_ATP-bind"/>
</dbReference>
<accession>A0A7T9DKJ8</accession>
<dbReference type="AlphaFoldDB" id="A0A7T9DKJ8"/>
<dbReference type="SMART" id="SM00382">
    <property type="entry name" value="AAA"/>
    <property type="match status" value="1"/>
</dbReference>
<dbReference type="InterPro" id="IPR003439">
    <property type="entry name" value="ABC_transporter-like_ATP-bd"/>
</dbReference>
<dbReference type="InterPro" id="IPR003593">
    <property type="entry name" value="AAA+_ATPase"/>
</dbReference>
<dbReference type="SUPFAM" id="SSF52540">
    <property type="entry name" value="P-loop containing nucleoside triphosphate hydrolases"/>
    <property type="match status" value="1"/>
</dbReference>
<keyword evidence="4" id="KW-0547">Nucleotide-binding</keyword>
<evidence type="ECO:0000256" key="3">
    <source>
        <dbReference type="ARBA" id="ARBA00022475"/>
    </source>
</evidence>
<dbReference type="Pfam" id="PF00005">
    <property type="entry name" value="ABC_tran"/>
    <property type="match status" value="1"/>
</dbReference>
<evidence type="ECO:0000256" key="6">
    <source>
        <dbReference type="ARBA" id="ARBA00023136"/>
    </source>
</evidence>
<evidence type="ECO:0000256" key="5">
    <source>
        <dbReference type="ARBA" id="ARBA00022840"/>
    </source>
</evidence>
<dbReference type="PANTHER" id="PTHR42788:SF7">
    <property type="entry name" value="NITRATE ABC TRANSPORTER ATP-BINDING PROTEIN"/>
    <property type="match status" value="1"/>
</dbReference>
<reference evidence="8" key="1">
    <citation type="submission" date="2020-11" db="EMBL/GenBank/DDBJ databases">
        <title>Connecting structure to function with the recovery of over 1000 high-quality activated sludge metagenome-assembled genomes encoding full-length rRNA genes using long-read sequencing.</title>
        <authorList>
            <person name="Singleton C.M."/>
            <person name="Petriglieri F."/>
            <person name="Kristensen J.M."/>
            <person name="Kirkegaard R.H."/>
            <person name="Michaelsen T.Y."/>
            <person name="Andersen M.H."/>
            <person name="Karst S.M."/>
            <person name="Dueholm M.S."/>
            <person name="Nielsen P.H."/>
            <person name="Albertsen M."/>
        </authorList>
    </citation>
    <scope>NUCLEOTIDE SEQUENCE</scope>
    <source>
        <strain evidence="8">Fred_18-Q3-R57-64_BAT3C.431</strain>
    </source>
</reference>
<evidence type="ECO:0000256" key="1">
    <source>
        <dbReference type="ARBA" id="ARBA00004202"/>
    </source>
</evidence>
<dbReference type="GO" id="GO:0005886">
    <property type="term" value="C:plasma membrane"/>
    <property type="evidence" value="ECO:0007669"/>
    <property type="project" value="UniProtKB-SubCell"/>
</dbReference>